<dbReference type="AlphaFoldDB" id="A0A6J5Y099"/>
<gene>
    <name evidence="1" type="ORF">ORAREDHAP_LOCUS43119</name>
</gene>
<organism evidence="1 2">
    <name type="scientific">Prunus armeniaca</name>
    <name type="common">Apricot</name>
    <name type="synonym">Armeniaca vulgaris</name>
    <dbReference type="NCBI Taxonomy" id="36596"/>
    <lineage>
        <taxon>Eukaryota</taxon>
        <taxon>Viridiplantae</taxon>
        <taxon>Streptophyta</taxon>
        <taxon>Embryophyta</taxon>
        <taxon>Tracheophyta</taxon>
        <taxon>Spermatophyta</taxon>
        <taxon>Magnoliopsida</taxon>
        <taxon>eudicotyledons</taxon>
        <taxon>Gunneridae</taxon>
        <taxon>Pentapetalae</taxon>
        <taxon>rosids</taxon>
        <taxon>fabids</taxon>
        <taxon>Rosales</taxon>
        <taxon>Rosaceae</taxon>
        <taxon>Amygdaloideae</taxon>
        <taxon>Amygdaleae</taxon>
        <taxon>Prunus</taxon>
    </lineage>
</organism>
<keyword evidence="2" id="KW-1185">Reference proteome</keyword>
<evidence type="ECO:0000313" key="2">
    <source>
        <dbReference type="Proteomes" id="UP000507245"/>
    </source>
</evidence>
<sequence>MGSLWPLGYFSEDSENRIVMDKDTEMKMMPPMFDLLGFLELVAVYRYFPSLAVDSPFSTASDNLIVPFSILPSTFFRKAKMMDDALKTYRIMQEMKIQPTKQTLTYLLYAILWGNIKRNMESENLVASEARTEAQLIEEKFNMNWDDLLQDFCNIKVNRGELRSEYGGKLDSLRYRQVEKKSHLWCIAALIDQNQLPSTAPSFLFEGFATANMEDALWFSDETKLVLHL</sequence>
<reference evidence="2" key="1">
    <citation type="journal article" date="2020" name="Genome Biol.">
        <title>Gamete binning: chromosome-level and haplotype-resolved genome assembly enabled by high-throughput single-cell sequencing of gamete genomes.</title>
        <authorList>
            <person name="Campoy J.A."/>
            <person name="Sun H."/>
            <person name="Goel M."/>
            <person name="Jiao W.-B."/>
            <person name="Folz-Donahue K."/>
            <person name="Wang N."/>
            <person name="Rubio M."/>
            <person name="Liu C."/>
            <person name="Kukat C."/>
            <person name="Ruiz D."/>
            <person name="Huettel B."/>
            <person name="Schneeberger K."/>
        </authorList>
    </citation>
    <scope>NUCLEOTIDE SEQUENCE [LARGE SCALE GENOMIC DNA]</scope>
    <source>
        <strain evidence="2">cv. Rojo Pasion</strain>
    </source>
</reference>
<dbReference type="OrthoDB" id="69928at2759"/>
<name>A0A6J5Y099_PRUAR</name>
<dbReference type="Proteomes" id="UP000507245">
    <property type="component" value="Unassembled WGS sequence"/>
</dbReference>
<proteinExistence type="predicted"/>
<accession>A0A6J5Y099</accession>
<evidence type="ECO:0000313" key="1">
    <source>
        <dbReference type="EMBL" id="CAB4316824.1"/>
    </source>
</evidence>
<protein>
    <submittedName>
        <fullName evidence="1">Uncharacterized protein</fullName>
    </submittedName>
</protein>
<dbReference type="EMBL" id="CAEKKB010000007">
    <property type="protein sequence ID" value="CAB4316824.1"/>
    <property type="molecule type" value="Genomic_DNA"/>
</dbReference>